<protein>
    <submittedName>
        <fullName evidence="1">Uncharacterized protein</fullName>
    </submittedName>
</protein>
<proteinExistence type="predicted"/>
<evidence type="ECO:0000313" key="1">
    <source>
        <dbReference type="EMBL" id="CDW44140.1"/>
    </source>
</evidence>
<name>A0A0K2V1E6_LEPSM</name>
<organism evidence="1">
    <name type="scientific">Lepeophtheirus salmonis</name>
    <name type="common">Salmon louse</name>
    <name type="synonym">Caligus salmonis</name>
    <dbReference type="NCBI Taxonomy" id="72036"/>
    <lineage>
        <taxon>Eukaryota</taxon>
        <taxon>Metazoa</taxon>
        <taxon>Ecdysozoa</taxon>
        <taxon>Arthropoda</taxon>
        <taxon>Crustacea</taxon>
        <taxon>Multicrustacea</taxon>
        <taxon>Hexanauplia</taxon>
        <taxon>Copepoda</taxon>
        <taxon>Siphonostomatoida</taxon>
        <taxon>Caligidae</taxon>
        <taxon>Lepeophtheirus</taxon>
    </lineage>
</organism>
<reference evidence="1" key="1">
    <citation type="submission" date="2014-05" db="EMBL/GenBank/DDBJ databases">
        <authorList>
            <person name="Chronopoulou M."/>
        </authorList>
    </citation>
    <scope>NUCLEOTIDE SEQUENCE</scope>
    <source>
        <tissue evidence="1">Whole organism</tissue>
    </source>
</reference>
<dbReference type="EMBL" id="HACA01026779">
    <property type="protein sequence ID" value="CDW44140.1"/>
    <property type="molecule type" value="Transcribed_RNA"/>
</dbReference>
<accession>A0A0K2V1E6</accession>
<dbReference type="AlphaFoldDB" id="A0A0K2V1E6"/>
<sequence length="19" mass="2215">MLFLKCCIKYAIKSGSDFF</sequence>